<dbReference type="RefSeq" id="WP_135392310.1">
    <property type="nucleotide sequence ID" value="NZ_SRMB01000001.1"/>
</dbReference>
<evidence type="ECO:0000313" key="2">
    <source>
        <dbReference type="Proteomes" id="UP000298471"/>
    </source>
</evidence>
<dbReference type="AlphaFoldDB" id="A0A4Z0QFW3"/>
<organism evidence="1 2">
    <name type="scientific">Hymenobacter metallicola</name>
    <dbReference type="NCBI Taxonomy" id="2563114"/>
    <lineage>
        <taxon>Bacteria</taxon>
        <taxon>Pseudomonadati</taxon>
        <taxon>Bacteroidota</taxon>
        <taxon>Cytophagia</taxon>
        <taxon>Cytophagales</taxon>
        <taxon>Hymenobacteraceae</taxon>
        <taxon>Hymenobacter</taxon>
    </lineage>
</organism>
<gene>
    <name evidence="1" type="ORF">E5K02_04025</name>
</gene>
<keyword evidence="2" id="KW-1185">Reference proteome</keyword>
<proteinExistence type="predicted"/>
<sequence length="151" mass="17507">MNLFSDCSKEGIHTISLVYLEEIDQEYRIETVDAEYVEDGYRLISIPFFAKHLALGDVISVETEDGIHYFEDIIAKSGHSVIRLVFWNRDIIESTIQLMQDYGSRAFRYQESELVAFDIAPSVQYKTIKAFLDDGARSRSWDYEEACLGWK</sequence>
<protein>
    <submittedName>
        <fullName evidence="1">DUF4265 domain-containing protein</fullName>
    </submittedName>
</protein>
<dbReference type="InterPro" id="IPR025361">
    <property type="entry name" value="DUF4265"/>
</dbReference>
<reference evidence="1 2" key="1">
    <citation type="submission" date="2019-04" db="EMBL/GenBank/DDBJ databases">
        <authorList>
            <person name="Feng G."/>
            <person name="Zhang J."/>
            <person name="Zhu H."/>
        </authorList>
    </citation>
    <scope>NUCLEOTIDE SEQUENCE [LARGE SCALE GENOMIC DNA]</scope>
    <source>
        <strain evidence="1 2">9PBR-1</strain>
    </source>
</reference>
<accession>A0A4Z0QFW3</accession>
<name>A0A4Z0QFW3_9BACT</name>
<dbReference type="Proteomes" id="UP000298471">
    <property type="component" value="Unassembled WGS sequence"/>
</dbReference>
<comment type="caution">
    <text evidence="1">The sequence shown here is derived from an EMBL/GenBank/DDBJ whole genome shotgun (WGS) entry which is preliminary data.</text>
</comment>
<dbReference type="Pfam" id="PF14085">
    <property type="entry name" value="DUF4265"/>
    <property type="match status" value="1"/>
</dbReference>
<evidence type="ECO:0000313" key="1">
    <source>
        <dbReference type="EMBL" id="TGE28644.1"/>
    </source>
</evidence>
<dbReference type="OrthoDB" id="1030945at2"/>
<dbReference type="EMBL" id="SRMB01000001">
    <property type="protein sequence ID" value="TGE28644.1"/>
    <property type="molecule type" value="Genomic_DNA"/>
</dbReference>